<keyword evidence="3" id="KW-0732">Signal</keyword>
<dbReference type="PROSITE" id="PS50092">
    <property type="entry name" value="TSP1"/>
    <property type="match status" value="1"/>
</dbReference>
<dbReference type="EMBL" id="JAIWYP010000009">
    <property type="protein sequence ID" value="KAH3779009.1"/>
    <property type="molecule type" value="Genomic_DNA"/>
</dbReference>
<gene>
    <name evidence="6" type="ORF">DPMN_180488</name>
</gene>
<evidence type="ECO:0000313" key="7">
    <source>
        <dbReference type="Proteomes" id="UP000828390"/>
    </source>
</evidence>
<evidence type="ECO:0000256" key="4">
    <source>
        <dbReference type="ARBA" id="ARBA00022737"/>
    </source>
</evidence>
<evidence type="ECO:0000313" key="6">
    <source>
        <dbReference type="EMBL" id="KAH3779009.1"/>
    </source>
</evidence>
<dbReference type="FunFam" id="2.20.100.10:FF:000007">
    <property type="entry name" value="Thrombospondin 1"/>
    <property type="match status" value="1"/>
</dbReference>
<dbReference type="Pfam" id="PF00090">
    <property type="entry name" value="TSP_1"/>
    <property type="match status" value="1"/>
</dbReference>
<dbReference type="Proteomes" id="UP000828390">
    <property type="component" value="Unassembled WGS sequence"/>
</dbReference>
<name>A0A9D4EH00_DREPO</name>
<comment type="subcellular location">
    <subcellularLocation>
        <location evidence="1">Secreted</location>
    </subcellularLocation>
</comment>
<dbReference type="PANTHER" id="PTHR22906">
    <property type="entry name" value="PROPERDIN"/>
    <property type="match status" value="1"/>
</dbReference>
<reference evidence="6" key="1">
    <citation type="journal article" date="2019" name="bioRxiv">
        <title>The Genome of the Zebra Mussel, Dreissena polymorpha: A Resource for Invasive Species Research.</title>
        <authorList>
            <person name="McCartney M.A."/>
            <person name="Auch B."/>
            <person name="Kono T."/>
            <person name="Mallez S."/>
            <person name="Zhang Y."/>
            <person name="Obille A."/>
            <person name="Becker A."/>
            <person name="Abrahante J.E."/>
            <person name="Garbe J."/>
            <person name="Badalamenti J.P."/>
            <person name="Herman A."/>
            <person name="Mangelson H."/>
            <person name="Liachko I."/>
            <person name="Sullivan S."/>
            <person name="Sone E.D."/>
            <person name="Koren S."/>
            <person name="Silverstein K.A.T."/>
            <person name="Beckman K.B."/>
            <person name="Gohl D.M."/>
        </authorList>
    </citation>
    <scope>NUCLEOTIDE SEQUENCE</scope>
    <source>
        <strain evidence="6">Duluth1</strain>
        <tissue evidence="6">Whole animal</tissue>
    </source>
</reference>
<reference evidence="6" key="2">
    <citation type="submission" date="2020-11" db="EMBL/GenBank/DDBJ databases">
        <authorList>
            <person name="McCartney M.A."/>
            <person name="Auch B."/>
            <person name="Kono T."/>
            <person name="Mallez S."/>
            <person name="Becker A."/>
            <person name="Gohl D.M."/>
            <person name="Silverstein K.A.T."/>
            <person name="Koren S."/>
            <person name="Bechman K.B."/>
            <person name="Herman A."/>
            <person name="Abrahante J.E."/>
            <person name="Garbe J."/>
        </authorList>
    </citation>
    <scope>NUCLEOTIDE SEQUENCE</scope>
    <source>
        <strain evidence="6">Duluth1</strain>
        <tissue evidence="6">Whole animal</tissue>
    </source>
</reference>
<dbReference type="InterPro" id="IPR000884">
    <property type="entry name" value="TSP1_rpt"/>
</dbReference>
<dbReference type="PRINTS" id="PR01705">
    <property type="entry name" value="TSP1REPEAT"/>
</dbReference>
<keyword evidence="4" id="KW-0677">Repeat</keyword>
<protein>
    <submittedName>
        <fullName evidence="6">Uncharacterized protein</fullName>
    </submittedName>
</protein>
<dbReference type="InterPro" id="IPR036383">
    <property type="entry name" value="TSP1_rpt_sf"/>
</dbReference>
<keyword evidence="5" id="KW-1015">Disulfide bond</keyword>
<keyword evidence="7" id="KW-1185">Reference proteome</keyword>
<proteinExistence type="predicted"/>
<keyword evidence="2" id="KW-0964">Secreted</keyword>
<dbReference type="PANTHER" id="PTHR22906:SF43">
    <property type="entry name" value="PROPERDIN"/>
    <property type="match status" value="1"/>
</dbReference>
<dbReference type="AlphaFoldDB" id="A0A9D4EH00"/>
<dbReference type="Gene3D" id="2.20.100.10">
    <property type="entry name" value="Thrombospondin type-1 (TSP1) repeat"/>
    <property type="match status" value="1"/>
</dbReference>
<evidence type="ECO:0000256" key="2">
    <source>
        <dbReference type="ARBA" id="ARBA00022525"/>
    </source>
</evidence>
<evidence type="ECO:0000256" key="5">
    <source>
        <dbReference type="ARBA" id="ARBA00023157"/>
    </source>
</evidence>
<evidence type="ECO:0000256" key="3">
    <source>
        <dbReference type="ARBA" id="ARBA00022729"/>
    </source>
</evidence>
<accession>A0A9D4EH00</accession>
<comment type="caution">
    <text evidence="6">The sequence shown here is derived from an EMBL/GenBank/DDBJ whole genome shotgun (WGS) entry which is preliminary data.</text>
</comment>
<dbReference type="InterPro" id="IPR052065">
    <property type="entry name" value="Compl_asym_regulator"/>
</dbReference>
<dbReference type="SMART" id="SM00209">
    <property type="entry name" value="TSP1"/>
    <property type="match status" value="1"/>
</dbReference>
<dbReference type="SUPFAM" id="SSF82895">
    <property type="entry name" value="TSP-1 type 1 repeat"/>
    <property type="match status" value="1"/>
</dbReference>
<sequence>MLAFIDQQCKTKVEDLIKSDPCPVNGGWSDWSAWSDCSTTCGTGLSRRSRACFNPAPSLLGQQCDGDSNDYSLCYSNPCKVDGFCSEWESWFCSFRKPHTRMRQRTCYDPLFGGQPFQGNDTESYTDPSCT</sequence>
<organism evidence="6 7">
    <name type="scientific">Dreissena polymorpha</name>
    <name type="common">Zebra mussel</name>
    <name type="synonym">Mytilus polymorpha</name>
    <dbReference type="NCBI Taxonomy" id="45954"/>
    <lineage>
        <taxon>Eukaryota</taxon>
        <taxon>Metazoa</taxon>
        <taxon>Spiralia</taxon>
        <taxon>Lophotrochozoa</taxon>
        <taxon>Mollusca</taxon>
        <taxon>Bivalvia</taxon>
        <taxon>Autobranchia</taxon>
        <taxon>Heteroconchia</taxon>
        <taxon>Euheterodonta</taxon>
        <taxon>Imparidentia</taxon>
        <taxon>Neoheterodontei</taxon>
        <taxon>Myida</taxon>
        <taxon>Dreissenoidea</taxon>
        <taxon>Dreissenidae</taxon>
        <taxon>Dreissena</taxon>
    </lineage>
</organism>
<evidence type="ECO:0000256" key="1">
    <source>
        <dbReference type="ARBA" id="ARBA00004613"/>
    </source>
</evidence>